<dbReference type="EMBL" id="CP036291">
    <property type="protein sequence ID" value="QDU91354.1"/>
    <property type="molecule type" value="Genomic_DNA"/>
</dbReference>
<keyword evidence="2" id="KW-1185">Reference proteome</keyword>
<name>A0A518DIR2_9BACT</name>
<sequence length="147" mass="15202">MICHAVGTLLQDRTAGRRHALAAVACVQLCVASAAIADQVVTASNDPVLQFAQLHDTDADASAVSSELLIEGLAGPTSLAAPPGLTLEALPGFAGQGGEGTEVLADPDAPPNEVAYVPYVPLERVLGYCQISCSLPVAKRRPARYRL</sequence>
<dbReference type="KEGG" id="pnd:Pla175_47760"/>
<proteinExistence type="predicted"/>
<reference evidence="1 2" key="1">
    <citation type="submission" date="2019-02" db="EMBL/GenBank/DDBJ databases">
        <title>Deep-cultivation of Planctomycetes and their phenomic and genomic characterization uncovers novel biology.</title>
        <authorList>
            <person name="Wiegand S."/>
            <person name="Jogler M."/>
            <person name="Boedeker C."/>
            <person name="Pinto D."/>
            <person name="Vollmers J."/>
            <person name="Rivas-Marin E."/>
            <person name="Kohn T."/>
            <person name="Peeters S.H."/>
            <person name="Heuer A."/>
            <person name="Rast P."/>
            <person name="Oberbeckmann S."/>
            <person name="Bunk B."/>
            <person name="Jeske O."/>
            <person name="Meyerdierks A."/>
            <person name="Storesund J.E."/>
            <person name="Kallscheuer N."/>
            <person name="Luecker S."/>
            <person name="Lage O.M."/>
            <person name="Pohl T."/>
            <person name="Merkel B.J."/>
            <person name="Hornburger P."/>
            <person name="Mueller R.-W."/>
            <person name="Bruemmer F."/>
            <person name="Labrenz M."/>
            <person name="Spormann A.M."/>
            <person name="Op den Camp H."/>
            <person name="Overmann J."/>
            <person name="Amann R."/>
            <person name="Jetten M.S.M."/>
            <person name="Mascher T."/>
            <person name="Medema M.H."/>
            <person name="Devos D.P."/>
            <person name="Kaster A.-K."/>
            <person name="Ovreas L."/>
            <person name="Rohde M."/>
            <person name="Galperin M.Y."/>
            <person name="Jogler C."/>
        </authorList>
    </citation>
    <scope>NUCLEOTIDE SEQUENCE [LARGE SCALE GENOMIC DNA]</scope>
    <source>
        <strain evidence="1 2">Pla175</strain>
    </source>
</reference>
<gene>
    <name evidence="1" type="ORF">Pla175_47760</name>
</gene>
<protein>
    <submittedName>
        <fullName evidence="1">Uncharacterized protein</fullName>
    </submittedName>
</protein>
<evidence type="ECO:0000313" key="2">
    <source>
        <dbReference type="Proteomes" id="UP000317429"/>
    </source>
</evidence>
<evidence type="ECO:0000313" key="1">
    <source>
        <dbReference type="EMBL" id="QDU91354.1"/>
    </source>
</evidence>
<dbReference type="AlphaFoldDB" id="A0A518DIR2"/>
<accession>A0A518DIR2</accession>
<dbReference type="Proteomes" id="UP000317429">
    <property type="component" value="Chromosome"/>
</dbReference>
<organism evidence="1 2">
    <name type="scientific">Pirellulimonas nuda</name>
    <dbReference type="NCBI Taxonomy" id="2528009"/>
    <lineage>
        <taxon>Bacteria</taxon>
        <taxon>Pseudomonadati</taxon>
        <taxon>Planctomycetota</taxon>
        <taxon>Planctomycetia</taxon>
        <taxon>Pirellulales</taxon>
        <taxon>Lacipirellulaceae</taxon>
        <taxon>Pirellulimonas</taxon>
    </lineage>
</organism>